<name>A0A0L0VZV8_9BASI</name>
<feature type="signal peptide" evidence="5">
    <location>
        <begin position="1"/>
        <end position="16"/>
    </location>
</feature>
<feature type="region of interest" description="Disordered" evidence="3">
    <location>
        <begin position="1276"/>
        <end position="1303"/>
    </location>
</feature>
<dbReference type="SUPFAM" id="SSF50965">
    <property type="entry name" value="Galactose oxidase, central domain"/>
    <property type="match status" value="1"/>
</dbReference>
<dbReference type="Pfam" id="PF00018">
    <property type="entry name" value="SH3_1"/>
    <property type="match status" value="1"/>
</dbReference>
<evidence type="ECO:0000256" key="1">
    <source>
        <dbReference type="ARBA" id="ARBA00022443"/>
    </source>
</evidence>
<accession>A0A0L0VZV8</accession>
<dbReference type="InterPro" id="IPR001452">
    <property type="entry name" value="SH3_domain"/>
</dbReference>
<comment type="caution">
    <text evidence="7">The sequence shown here is derived from an EMBL/GenBank/DDBJ whole genome shotgun (WGS) entry which is preliminary data.</text>
</comment>
<keyword evidence="4" id="KW-0812">Transmembrane</keyword>
<evidence type="ECO:0000256" key="4">
    <source>
        <dbReference type="SAM" id="Phobius"/>
    </source>
</evidence>
<keyword evidence="1 2" id="KW-0728">SH3 domain</keyword>
<feature type="compositionally biased region" description="Basic and acidic residues" evidence="3">
    <location>
        <begin position="1319"/>
        <end position="1330"/>
    </location>
</feature>
<gene>
    <name evidence="7" type="ORF">PSTG_02445</name>
</gene>
<protein>
    <recommendedName>
        <fullName evidence="6">SH3 domain-containing protein</fullName>
    </recommendedName>
</protein>
<feature type="compositionally biased region" description="Basic and acidic residues" evidence="3">
    <location>
        <begin position="1355"/>
        <end position="1365"/>
    </location>
</feature>
<keyword evidence="4" id="KW-0472">Membrane</keyword>
<dbReference type="OrthoDB" id="2503993at2759"/>
<reference evidence="8" key="1">
    <citation type="submission" date="2014-03" db="EMBL/GenBank/DDBJ databases">
        <title>The Genome Sequence of Puccinia striiformis f. sp. tritici PST-78.</title>
        <authorList>
            <consortium name="The Broad Institute Genome Sequencing Platform"/>
            <person name="Cuomo C."/>
            <person name="Hulbert S."/>
            <person name="Chen X."/>
            <person name="Walker B."/>
            <person name="Young S.K."/>
            <person name="Zeng Q."/>
            <person name="Gargeya S."/>
            <person name="Fitzgerald M."/>
            <person name="Haas B."/>
            <person name="Abouelleil A."/>
            <person name="Alvarado L."/>
            <person name="Arachchi H.M."/>
            <person name="Berlin A.M."/>
            <person name="Chapman S.B."/>
            <person name="Goldberg J."/>
            <person name="Griggs A."/>
            <person name="Gujja S."/>
            <person name="Hansen M."/>
            <person name="Howarth C."/>
            <person name="Imamovic A."/>
            <person name="Larimer J."/>
            <person name="McCowan C."/>
            <person name="Montmayeur A."/>
            <person name="Murphy C."/>
            <person name="Neiman D."/>
            <person name="Pearson M."/>
            <person name="Priest M."/>
            <person name="Roberts A."/>
            <person name="Saif S."/>
            <person name="Shea T."/>
            <person name="Sisk P."/>
            <person name="Sykes S."/>
            <person name="Wortman J."/>
            <person name="Nusbaum C."/>
            <person name="Birren B."/>
        </authorList>
    </citation>
    <scope>NUCLEOTIDE SEQUENCE [LARGE SCALE GENOMIC DNA]</scope>
    <source>
        <strain evidence="8">race PST-78</strain>
    </source>
</reference>
<dbReference type="InterPro" id="IPR024982">
    <property type="entry name" value="Rax2-like_C"/>
</dbReference>
<dbReference type="InterPro" id="IPR011043">
    <property type="entry name" value="Gal_Oxase/kelch_b-propeller"/>
</dbReference>
<feature type="transmembrane region" description="Helical" evidence="4">
    <location>
        <begin position="1246"/>
        <end position="1270"/>
    </location>
</feature>
<evidence type="ECO:0000256" key="5">
    <source>
        <dbReference type="SAM" id="SignalP"/>
    </source>
</evidence>
<keyword evidence="8" id="KW-1185">Reference proteome</keyword>
<sequence>MIVLLLLLLLTTTTLAASPSIDWSGLGQVSLLGSFSTLSLSSSSNPSSQPTLNPSHPTLIRHSLTSKDEPTIITSSNNQPGSINALCTTKNNKIIIGGRFDSLNSTPSTANIAIYDPESHTIAALSNSTQIQGTVHAISCQNDNQIWIAGQFQNPISNNQIPNIITWSTASKSYESPNQLNLPNFNGPIYSLDHRISSSGESLIIAGQFSIIINTNNNKTSQSPNFFEPNKTKDQPPPLTLGSSLAPIPISNDATWNAAPQSTADGFQNPQNIFCPQGPDGPGNTWELDHNFDNGAFTLNLGTSVPVGGIRLGNSFVNGGGTAGFHVVSLPDNQVLNLTFINPITNQLDSCTSNCTLSRDLNLSYQDYLFPPNLAVSGIQLVITSKFGKVAGLHLLQLLSQGNTAYAVDKLNSGRICKNGLGAAGQNTVKTSGNWNTIQANTNLPGTVQPVLQASAAPGTTPENGPTLTWTMWVPQSGHYELVMQTPGCSSMNDCPARTSLAVTTSLVDGSATKTVVDTRTPNEKFSTLYNGTLTDVASGGGNVTVTVRLADTVSGSSPASIVASQIVLRSDVLGSHIAGVRSNGIYEHVLAGKGAFGDGTTAVDETAIDQLGTRLHPSSSVRSVVGDDHVVFVGGNRLSVLNGTSAVTTTTTTPVPNGGLNGAVNALLAANGVLYVGGNFTGTLDGSVKGLDGLACWKYGTSSTKWEGFSESGSSVGFPVEGFQLAGESLYVYGRSTEIGGRALGVYSTRNSSWVPSTVGVYYGQLTAAATSTSGDHPMLYLAGNLNAVGSFEAPSGALLSTGPGGSPSLSGLNFEMNHLASQIQASAFRNQTQNLAATPSSIPSNSTALSTRSIRQIFQRRQAVPVPPPTTNNNLNVSLPYALTGTSGATILTGAFYKERELMIGGRFTTSNAVTNVGIYDLSGSVLRPLNGTQQLEGSVLSIKLVQDVAWIGGIFTSPSGKIGLDTYNLTTGKWATEKMAGIQGYPNTNVSVRSIKSRSTTGDVIIGGRFQSVGSLSCQSICLWSNPNNQWYNLGGGLKGVVNGIEIIGKLQDKLIAIGRFEINSTATDVGIAKWTLNSEVNPIWLPIGSQDKIPGTIKSLAVGELSYEGNEGMYIAGFSNNNLAGNSFLMNWKNNDWNIVEGIDPASIIEHIAFVPIRNPSASIVTVSNGIKSDRMLLVSGSIILPNHDSSQYASVLYDGHQWIPYIVANDYSAANGVLARFISSSEGFKSTLRHVHSVVQVIFISMSIALGIVLLGILIGFLIGYKKRRSESKKKPGYPNDSVHNGVIGGPGISEDEESEADMIGGGVMIGNSKEVDRDMVEHHTTPTKKARRPASLFATLDAATSAMTERMENRNKQEQDNLDSPNDNLHDSPDPHQTFEPGSIYRDSSRLSSENLNPVGIAALATGAGAGAAAAGHGLQSPSDIDNGDHFDDVDNHGLLYNDSDVRRARWSFDPQLPGEIAVAAGESVEVKDRSNQEWWLVRRADGVEGVVPADWFL</sequence>
<dbReference type="Pfam" id="PF12768">
    <property type="entry name" value="Rax2"/>
    <property type="match status" value="2"/>
</dbReference>
<feature type="domain" description="SH3" evidence="6">
    <location>
        <begin position="1448"/>
        <end position="1504"/>
    </location>
</feature>
<proteinExistence type="predicted"/>
<dbReference type="Proteomes" id="UP000054564">
    <property type="component" value="Unassembled WGS sequence"/>
</dbReference>
<dbReference type="InterPro" id="IPR048265">
    <property type="entry name" value="Rax2-like_third"/>
</dbReference>
<evidence type="ECO:0000313" key="7">
    <source>
        <dbReference type="EMBL" id="KNF04535.1"/>
    </source>
</evidence>
<evidence type="ECO:0000256" key="3">
    <source>
        <dbReference type="SAM" id="MobiDB-lite"/>
    </source>
</evidence>
<keyword evidence="5" id="KW-0732">Signal</keyword>
<dbReference type="PANTHER" id="PTHR31778">
    <property type="entry name" value="BUD SITE SELECTION PROTEIN RAX2"/>
    <property type="match status" value="1"/>
</dbReference>
<feature type="chain" id="PRO_5005550810" description="SH3 domain-containing protein" evidence="5">
    <location>
        <begin position="17"/>
        <end position="1504"/>
    </location>
</feature>
<dbReference type="SUPFAM" id="SSF50044">
    <property type="entry name" value="SH3-domain"/>
    <property type="match status" value="1"/>
</dbReference>
<evidence type="ECO:0000313" key="8">
    <source>
        <dbReference type="Proteomes" id="UP000054564"/>
    </source>
</evidence>
<evidence type="ECO:0000259" key="6">
    <source>
        <dbReference type="PROSITE" id="PS50002"/>
    </source>
</evidence>
<feature type="region of interest" description="Disordered" evidence="3">
    <location>
        <begin position="1319"/>
        <end position="1397"/>
    </location>
</feature>
<dbReference type="PANTHER" id="PTHR31778:SF2">
    <property type="entry name" value="BUD SITE SELECTION PROTEIN RAX2"/>
    <property type="match status" value="1"/>
</dbReference>
<evidence type="ECO:0000256" key="2">
    <source>
        <dbReference type="PROSITE-ProRule" id="PRU00192"/>
    </source>
</evidence>
<dbReference type="Pfam" id="PF20843">
    <property type="entry name" value="Rax2_3"/>
    <property type="match status" value="1"/>
</dbReference>
<dbReference type="STRING" id="1165861.A0A0L0VZV8"/>
<dbReference type="CDD" id="cd00174">
    <property type="entry name" value="SH3"/>
    <property type="match status" value="1"/>
</dbReference>
<dbReference type="EMBL" id="AJIL01000012">
    <property type="protein sequence ID" value="KNF04535.1"/>
    <property type="molecule type" value="Genomic_DNA"/>
</dbReference>
<dbReference type="Pfam" id="PF20842">
    <property type="entry name" value="Rax2_2"/>
    <property type="match status" value="1"/>
</dbReference>
<dbReference type="InterPro" id="IPR048266">
    <property type="entry name" value="Rax2-like_second"/>
</dbReference>
<dbReference type="PROSITE" id="PS50002">
    <property type="entry name" value="SH3"/>
    <property type="match status" value="1"/>
</dbReference>
<dbReference type="Gene3D" id="2.30.30.40">
    <property type="entry name" value="SH3 Domains"/>
    <property type="match status" value="1"/>
</dbReference>
<dbReference type="InterPro" id="IPR036028">
    <property type="entry name" value="SH3-like_dom_sf"/>
</dbReference>
<keyword evidence="4" id="KW-1133">Transmembrane helix</keyword>
<organism evidence="7 8">
    <name type="scientific">Puccinia striiformis f. sp. tritici PST-78</name>
    <dbReference type="NCBI Taxonomy" id="1165861"/>
    <lineage>
        <taxon>Eukaryota</taxon>
        <taxon>Fungi</taxon>
        <taxon>Dikarya</taxon>
        <taxon>Basidiomycota</taxon>
        <taxon>Pucciniomycotina</taxon>
        <taxon>Pucciniomycetes</taxon>
        <taxon>Pucciniales</taxon>
        <taxon>Pucciniaceae</taxon>
        <taxon>Puccinia</taxon>
    </lineage>
</organism>
<dbReference type="GO" id="GO:1902929">
    <property type="term" value="C:plasma membrane of growing cell tip"/>
    <property type="evidence" value="ECO:0007669"/>
    <property type="project" value="TreeGrafter"/>
</dbReference>